<dbReference type="FunFam" id="1.10.579.10:FF:000003">
    <property type="entry name" value="Deoxyribodipyrimidine photo-lyase"/>
    <property type="match status" value="1"/>
</dbReference>
<dbReference type="GO" id="GO:0003677">
    <property type="term" value="F:DNA binding"/>
    <property type="evidence" value="ECO:0007669"/>
    <property type="project" value="TreeGrafter"/>
</dbReference>
<dbReference type="PROSITE" id="PS00691">
    <property type="entry name" value="DNA_PHOTOLYASES_1_2"/>
    <property type="match status" value="1"/>
</dbReference>
<comment type="catalytic activity">
    <reaction evidence="7">
        <text>cyclobutadipyrimidine (in DNA) = 2 pyrimidine residues (in DNA).</text>
        <dbReference type="EC" id="4.1.99.3"/>
    </reaction>
</comment>
<feature type="binding site" evidence="8">
    <location>
        <position position="232"/>
    </location>
    <ligand>
        <name>FAD</name>
        <dbReference type="ChEBI" id="CHEBI:57692"/>
    </ligand>
</feature>
<comment type="cofactor">
    <cofactor evidence="1">
        <name>(6R)-5,10-methylene-5,6,7,8-tetrahydrofolate</name>
        <dbReference type="ChEBI" id="CHEBI:15636"/>
    </cofactor>
</comment>
<dbReference type="AlphaFoldDB" id="A0A4S4AV51"/>
<comment type="cofactor">
    <cofactor evidence="8">
        <name>FAD</name>
        <dbReference type="ChEBI" id="CHEBI:57692"/>
    </cofactor>
    <text evidence="8">Binds 1 FAD per subunit.</text>
</comment>
<dbReference type="PROSITE" id="PS51645">
    <property type="entry name" value="PHR_CRY_ALPHA_BETA"/>
    <property type="match status" value="1"/>
</dbReference>
<dbReference type="PRINTS" id="PR00147">
    <property type="entry name" value="DNAPHOTLYASE"/>
</dbReference>
<dbReference type="Pfam" id="PF03441">
    <property type="entry name" value="FAD_binding_7"/>
    <property type="match status" value="1"/>
</dbReference>
<dbReference type="GO" id="GO:0000719">
    <property type="term" value="P:photoreactive repair"/>
    <property type="evidence" value="ECO:0007669"/>
    <property type="project" value="UniProtKB-ARBA"/>
</dbReference>
<keyword evidence="4 8" id="KW-0285">Flavoprotein</keyword>
<dbReference type="InterPro" id="IPR036134">
    <property type="entry name" value="Crypto/Photolyase_FAD-like_sf"/>
</dbReference>
<comment type="similarity">
    <text evidence="10">Belongs to the DNA photolyase family.</text>
</comment>
<dbReference type="InterPro" id="IPR006050">
    <property type="entry name" value="DNA_photolyase_N"/>
</dbReference>
<evidence type="ECO:0000256" key="8">
    <source>
        <dbReference type="PIRSR" id="PIRSR602081-1"/>
    </source>
</evidence>
<evidence type="ECO:0000259" key="11">
    <source>
        <dbReference type="PROSITE" id="PS51645"/>
    </source>
</evidence>
<dbReference type="SUPFAM" id="SSF52425">
    <property type="entry name" value="Cryptochrome/photolyase, N-terminal domain"/>
    <property type="match status" value="1"/>
</dbReference>
<keyword evidence="12" id="KW-0456">Lyase</keyword>
<evidence type="ECO:0000313" key="12">
    <source>
        <dbReference type="EMBL" id="THF63846.1"/>
    </source>
</evidence>
<dbReference type="InterPro" id="IPR014729">
    <property type="entry name" value="Rossmann-like_a/b/a_fold"/>
</dbReference>
<dbReference type="InterPro" id="IPR005101">
    <property type="entry name" value="Cryptochr/Photolyase_FAD-bd"/>
</dbReference>
<evidence type="ECO:0000256" key="4">
    <source>
        <dbReference type="ARBA" id="ARBA00022630"/>
    </source>
</evidence>
<feature type="domain" description="Photolyase/cryptochrome alpha/beta" evidence="11">
    <location>
        <begin position="2"/>
        <end position="139"/>
    </location>
</feature>
<gene>
    <name evidence="12" type="ORF">E6C76_14800</name>
</gene>
<feature type="site" description="Electron transfer via tryptophanyl radical" evidence="9">
    <location>
        <position position="386"/>
    </location>
</feature>
<name>A0A4S4AV51_9RHOO</name>
<evidence type="ECO:0000256" key="6">
    <source>
        <dbReference type="ARBA" id="ARBA00022991"/>
    </source>
</evidence>
<evidence type="ECO:0000313" key="13">
    <source>
        <dbReference type="Proteomes" id="UP000308430"/>
    </source>
</evidence>
<evidence type="ECO:0000256" key="3">
    <source>
        <dbReference type="ARBA" id="ARBA00014046"/>
    </source>
</evidence>
<dbReference type="PANTHER" id="PTHR11455:SF9">
    <property type="entry name" value="CRYPTOCHROME CIRCADIAN CLOCK 5 ISOFORM X1"/>
    <property type="match status" value="1"/>
</dbReference>
<evidence type="ECO:0000256" key="1">
    <source>
        <dbReference type="ARBA" id="ARBA00001932"/>
    </source>
</evidence>
<dbReference type="SUPFAM" id="SSF48173">
    <property type="entry name" value="Cryptochrome/photolyase FAD-binding domain"/>
    <property type="match status" value="1"/>
</dbReference>
<dbReference type="Proteomes" id="UP000308430">
    <property type="component" value="Unassembled WGS sequence"/>
</dbReference>
<dbReference type="GO" id="GO:0003904">
    <property type="term" value="F:deoxyribodipyrimidine photo-lyase activity"/>
    <property type="evidence" value="ECO:0007669"/>
    <property type="project" value="UniProtKB-EC"/>
</dbReference>
<dbReference type="EC" id="4.1.99.3" evidence="2"/>
<accession>A0A4S4AV51</accession>
<feature type="binding site" evidence="8">
    <location>
        <begin position="279"/>
        <end position="286"/>
    </location>
    <ligand>
        <name>FAD</name>
        <dbReference type="ChEBI" id="CHEBI:57692"/>
    </ligand>
</feature>
<dbReference type="RefSeq" id="WP_136349007.1">
    <property type="nucleotide sequence ID" value="NZ_SSOC01000005.1"/>
</dbReference>
<dbReference type="PANTHER" id="PTHR11455">
    <property type="entry name" value="CRYPTOCHROME"/>
    <property type="match status" value="1"/>
</dbReference>
<dbReference type="InterPro" id="IPR036155">
    <property type="entry name" value="Crypto/Photolyase_N_sf"/>
</dbReference>
<evidence type="ECO:0000256" key="5">
    <source>
        <dbReference type="ARBA" id="ARBA00022827"/>
    </source>
</evidence>
<evidence type="ECO:0000256" key="2">
    <source>
        <dbReference type="ARBA" id="ARBA00013149"/>
    </source>
</evidence>
<keyword evidence="5 8" id="KW-0274">FAD</keyword>
<evidence type="ECO:0000256" key="10">
    <source>
        <dbReference type="RuleBase" id="RU004182"/>
    </source>
</evidence>
<evidence type="ECO:0000256" key="9">
    <source>
        <dbReference type="PIRSR" id="PIRSR602081-2"/>
    </source>
</evidence>
<feature type="site" description="Electron transfer via tryptophanyl radical" evidence="9">
    <location>
        <position position="310"/>
    </location>
</feature>
<dbReference type="EMBL" id="SSOC01000005">
    <property type="protein sequence ID" value="THF63846.1"/>
    <property type="molecule type" value="Genomic_DNA"/>
</dbReference>
<dbReference type="GO" id="GO:0009416">
    <property type="term" value="P:response to light stimulus"/>
    <property type="evidence" value="ECO:0007669"/>
    <property type="project" value="TreeGrafter"/>
</dbReference>
<dbReference type="Gene3D" id="3.40.50.620">
    <property type="entry name" value="HUPs"/>
    <property type="match status" value="1"/>
</dbReference>
<dbReference type="Gene3D" id="1.25.40.80">
    <property type="match status" value="1"/>
</dbReference>
<organism evidence="12 13">
    <name type="scientific">Pseudothauera nasutitermitis</name>
    <dbReference type="NCBI Taxonomy" id="2565930"/>
    <lineage>
        <taxon>Bacteria</taxon>
        <taxon>Pseudomonadati</taxon>
        <taxon>Pseudomonadota</taxon>
        <taxon>Betaproteobacteria</taxon>
        <taxon>Rhodocyclales</taxon>
        <taxon>Zoogloeaceae</taxon>
        <taxon>Pseudothauera</taxon>
    </lineage>
</organism>
<proteinExistence type="inferred from homology"/>
<keyword evidence="6 10" id="KW-0157">Chromophore</keyword>
<dbReference type="Gene3D" id="1.10.579.10">
    <property type="entry name" value="DNA Cyclobutane Dipyrimidine Photolyase, subunit A, domain 3"/>
    <property type="match status" value="1"/>
</dbReference>
<feature type="binding site" evidence="8">
    <location>
        <position position="276"/>
    </location>
    <ligand>
        <name>FAD</name>
        <dbReference type="ChEBI" id="CHEBI:57692"/>
    </ligand>
</feature>
<dbReference type="Pfam" id="PF00875">
    <property type="entry name" value="DNA_photolyase"/>
    <property type="match status" value="1"/>
</dbReference>
<feature type="site" description="Electron transfer via tryptophanyl radical" evidence="9">
    <location>
        <position position="363"/>
    </location>
</feature>
<comment type="caution">
    <text evidence="12">The sequence shown here is derived from an EMBL/GenBank/DDBJ whole genome shotgun (WGS) entry which is preliminary data.</text>
</comment>
<dbReference type="GO" id="GO:0071949">
    <property type="term" value="F:FAD binding"/>
    <property type="evidence" value="ECO:0007669"/>
    <property type="project" value="TreeGrafter"/>
</dbReference>
<dbReference type="PROSITE" id="PS00394">
    <property type="entry name" value="DNA_PHOTOLYASES_1_1"/>
    <property type="match status" value="1"/>
</dbReference>
<dbReference type="OrthoDB" id="9772484at2"/>
<dbReference type="InterPro" id="IPR018394">
    <property type="entry name" value="DNA_photolyase_1_CS_C"/>
</dbReference>
<dbReference type="InterPro" id="IPR002081">
    <property type="entry name" value="Cryptochrome/DNA_photolyase_1"/>
</dbReference>
<feature type="binding site" evidence="8">
    <location>
        <begin position="376"/>
        <end position="378"/>
    </location>
    <ligand>
        <name>FAD</name>
        <dbReference type="ChEBI" id="CHEBI:57692"/>
    </ligand>
</feature>
<evidence type="ECO:0000256" key="7">
    <source>
        <dbReference type="ARBA" id="ARBA00033999"/>
    </source>
</evidence>
<sequence length="479" mass="53148">MSSALVWFRRDLRSFDHAALSRALSAHERVHCVFVFDTRILDTLADRADRRVAFILRCVAELNDALARLGAAAGVTGAGLIVRHGRADEEIPRLAAALGVEAVFANRDYEPDAIVRDGRVAAALARMGTVFGDCKDQVVFERDEVMTQGGTPFSMFTPYRNAWLRRLEAEGLPSWPVEPHAGRLAPLAPGEHLPTLAELGFAPPPAGGPLEQAGMSAGGTLADGFFARIGHYHEARDYPGVKGVSYLSAHLRFGTVSVRELVRRARETGGEGARVWVDELIWREFYQMILWHHPRVLTHCFRPEYDRLRWDDAPDLLAAWKAGRTGYPLVDAGMRQLAGSGYMHNRLRMLTASFLSKDLGVDWRLGERHFADLLLDYDLAANNGGWQWAASTGCDAQPYFRIFNPLAQSERFDPHGTFIRKYVPELAGVPARWIHAPWKMDEAAQRAAGVRIGHDYPAPLVDHAAARARTLARFGAVKG</sequence>
<protein>
    <recommendedName>
        <fullName evidence="3">Deoxyribodipyrimidine photo-lyase</fullName>
        <ecNumber evidence="2">4.1.99.3</ecNumber>
    </recommendedName>
</protein>
<reference evidence="12 13" key="1">
    <citation type="submission" date="2019-04" db="EMBL/GenBank/DDBJ databases">
        <title>Azoarcus nasutitermitis sp. nov. isolated from termite nest.</title>
        <authorList>
            <person name="Lin S.-Y."/>
            <person name="Hameed A."/>
            <person name="Hsu Y.-H."/>
            <person name="Young C.-C."/>
        </authorList>
    </citation>
    <scope>NUCLEOTIDE SEQUENCE [LARGE SCALE GENOMIC DNA]</scope>
    <source>
        <strain evidence="12 13">CC-YHH838</strain>
    </source>
</reference>
<keyword evidence="13" id="KW-1185">Reference proteome</keyword>